<evidence type="ECO:0008006" key="5">
    <source>
        <dbReference type="Google" id="ProtNLM"/>
    </source>
</evidence>
<proteinExistence type="predicted"/>
<feature type="transmembrane region" description="Helical" evidence="2">
    <location>
        <begin position="68"/>
        <end position="92"/>
    </location>
</feature>
<dbReference type="NCBIfam" id="TIGR03082">
    <property type="entry name" value="Gneg_AbrB_dup"/>
    <property type="match status" value="1"/>
</dbReference>
<dbReference type="EMBL" id="NRSG01000233">
    <property type="protein sequence ID" value="MBK1660958.1"/>
    <property type="molecule type" value="Genomic_DNA"/>
</dbReference>
<dbReference type="PANTHER" id="PTHR38457:SF1">
    <property type="entry name" value="REGULATOR ABRB-RELATED"/>
    <property type="match status" value="1"/>
</dbReference>
<sequence>MSPRVSGAPALPLGGPLPPARPSWPDGTIPRGGFAGAATGRAVRQPGLTPPGAGPILPGALPSLRTHLITACVAALGGALLALLHVPLAWMIGAMMGTAALAWHREVAVPAWARPAGLVFLGLGLGGTFSGPVLAAVTGALPVLLLCGVASIATGFLVARLFTRLAGTDAQTGFFCAVPGGVIVMAMLAQEAKASVAAVTLAQTMRVLVVVLTFPPLLGWLAPHGEYSEFMAPRAAVWWPGLLGMAAAGLLLAFPLRRLGLANPWMLGPCGLAIILAATGHLPSGVPVPVVDAAQVAMGATLGTRLTRSFLLRSRRLALAGVLSSAVLSVVLALLAWGVAVLADMPVAAVILGLAPGGMPEMALTAKALELAVPLVLGFHLTRTVLCNLLVGPLHKWGVRWGLL</sequence>
<name>A0ABS1D2R1_9PROT</name>
<evidence type="ECO:0000313" key="4">
    <source>
        <dbReference type="Proteomes" id="UP000697995"/>
    </source>
</evidence>
<keyword evidence="2" id="KW-0472">Membrane</keyword>
<feature type="region of interest" description="Disordered" evidence="1">
    <location>
        <begin position="1"/>
        <end position="31"/>
    </location>
</feature>
<accession>A0ABS1D2R1</accession>
<evidence type="ECO:0000313" key="3">
    <source>
        <dbReference type="EMBL" id="MBK1660958.1"/>
    </source>
</evidence>
<dbReference type="PIRSF" id="PIRSF038991">
    <property type="entry name" value="Protein_AbrB"/>
    <property type="match status" value="1"/>
</dbReference>
<reference evidence="3 4" key="1">
    <citation type="journal article" date="2020" name="Microorganisms">
        <title>Osmotic Adaptation and Compatible Solute Biosynthesis of Phototrophic Bacteria as Revealed from Genome Analyses.</title>
        <authorList>
            <person name="Imhoff J.F."/>
            <person name="Rahn T."/>
            <person name="Kunzel S."/>
            <person name="Keller A."/>
            <person name="Neulinger S.C."/>
        </authorList>
    </citation>
    <scope>NUCLEOTIDE SEQUENCE [LARGE SCALE GENOMIC DNA]</scope>
    <source>
        <strain evidence="3 4">DSM 15382</strain>
    </source>
</reference>
<feature type="transmembrane region" description="Helical" evidence="2">
    <location>
        <begin position="141"/>
        <end position="159"/>
    </location>
</feature>
<dbReference type="PANTHER" id="PTHR38457">
    <property type="entry name" value="REGULATOR ABRB-RELATED"/>
    <property type="match status" value="1"/>
</dbReference>
<feature type="transmembrane region" description="Helical" evidence="2">
    <location>
        <begin position="196"/>
        <end position="217"/>
    </location>
</feature>
<feature type="transmembrane region" description="Helical" evidence="2">
    <location>
        <begin position="317"/>
        <end position="339"/>
    </location>
</feature>
<feature type="transmembrane region" description="Helical" evidence="2">
    <location>
        <begin position="171"/>
        <end position="189"/>
    </location>
</feature>
<keyword evidence="4" id="KW-1185">Reference proteome</keyword>
<protein>
    <recommendedName>
        <fullName evidence="5">Ammonia monooxygenase</fullName>
    </recommendedName>
</protein>
<comment type="caution">
    <text evidence="3">The sequence shown here is derived from an EMBL/GenBank/DDBJ whole genome shotgun (WGS) entry which is preliminary data.</text>
</comment>
<organism evidence="3 4">
    <name type="scientific">Paracraurococcus ruber</name>
    <dbReference type="NCBI Taxonomy" id="77675"/>
    <lineage>
        <taxon>Bacteria</taxon>
        <taxon>Pseudomonadati</taxon>
        <taxon>Pseudomonadota</taxon>
        <taxon>Alphaproteobacteria</taxon>
        <taxon>Acetobacterales</taxon>
        <taxon>Roseomonadaceae</taxon>
        <taxon>Paracraurococcus</taxon>
    </lineage>
</organism>
<dbReference type="Pfam" id="PF05145">
    <property type="entry name" value="AbrB"/>
    <property type="match status" value="1"/>
</dbReference>
<dbReference type="Proteomes" id="UP000697995">
    <property type="component" value="Unassembled WGS sequence"/>
</dbReference>
<keyword evidence="2" id="KW-1133">Transmembrane helix</keyword>
<gene>
    <name evidence="3" type="ORF">CKO45_22335</name>
</gene>
<dbReference type="InterPro" id="IPR007820">
    <property type="entry name" value="AbrB_fam"/>
</dbReference>
<dbReference type="InterPro" id="IPR017516">
    <property type="entry name" value="AbrB_dup"/>
</dbReference>
<feature type="transmembrane region" description="Helical" evidence="2">
    <location>
        <begin position="237"/>
        <end position="256"/>
    </location>
</feature>
<feature type="transmembrane region" description="Helical" evidence="2">
    <location>
        <begin position="112"/>
        <end position="134"/>
    </location>
</feature>
<keyword evidence="2" id="KW-0812">Transmembrane</keyword>
<evidence type="ECO:0000256" key="2">
    <source>
        <dbReference type="SAM" id="Phobius"/>
    </source>
</evidence>
<evidence type="ECO:0000256" key="1">
    <source>
        <dbReference type="SAM" id="MobiDB-lite"/>
    </source>
</evidence>